<dbReference type="NCBIfam" id="TIGR01611">
    <property type="entry name" value="tail_tube"/>
    <property type="match status" value="1"/>
</dbReference>
<dbReference type="RefSeq" id="WP_094269013.1">
    <property type="nucleotide sequence ID" value="NZ_NOIH01000015.1"/>
</dbReference>
<keyword evidence="2" id="KW-1185">Reference proteome</keyword>
<dbReference type="AlphaFoldDB" id="A0A235EW46"/>
<evidence type="ECO:0000313" key="1">
    <source>
        <dbReference type="EMBL" id="OYD53272.1"/>
    </source>
</evidence>
<protein>
    <submittedName>
        <fullName evidence="1">Phage major tail tube protein</fullName>
    </submittedName>
</protein>
<evidence type="ECO:0000313" key="2">
    <source>
        <dbReference type="Proteomes" id="UP000215181"/>
    </source>
</evidence>
<comment type="caution">
    <text evidence="1">The sequence shown here is derived from an EMBL/GenBank/DDBJ whole genome shotgun (WGS) entry which is preliminary data.</text>
</comment>
<sequence>MALPHKLKNFNLLLDGESYAGVASEVVLPKLTRKTEEFRGGGMNGPVAADMGLEALNMEFTVGMDVRVYRQFGISKVDGALMRFVGAWQREDSDQVTSVEVVARGRYTELDPGTAKAGEDAPLKVMANLSYYKLTVDGQVEIEIDLMNFVEVVGGVDRLAEQRNALGL</sequence>
<reference evidence="1 2" key="1">
    <citation type="submission" date="2017-07" db="EMBL/GenBank/DDBJ databases">
        <title>Thauera sp. KNDSS-Mac4 genome sequence and assembly.</title>
        <authorList>
            <person name="Mayilraj S."/>
        </authorList>
    </citation>
    <scope>NUCLEOTIDE SEQUENCE [LARGE SCALE GENOMIC DNA]</scope>
    <source>
        <strain evidence="1 2">KNDSS-Mac4</strain>
    </source>
</reference>
<organism evidence="1 2">
    <name type="scientific">Thauera propionica</name>
    <dbReference type="NCBI Taxonomy" id="2019431"/>
    <lineage>
        <taxon>Bacteria</taxon>
        <taxon>Pseudomonadati</taxon>
        <taxon>Pseudomonadota</taxon>
        <taxon>Betaproteobacteria</taxon>
        <taxon>Rhodocyclales</taxon>
        <taxon>Zoogloeaceae</taxon>
        <taxon>Thauera</taxon>
    </lineage>
</organism>
<name>A0A235EW46_9RHOO</name>
<accession>A0A235EW46</accession>
<dbReference type="Proteomes" id="UP000215181">
    <property type="component" value="Unassembled WGS sequence"/>
</dbReference>
<gene>
    <name evidence="1" type="ORF">CGK74_13740</name>
</gene>
<proteinExistence type="predicted"/>
<dbReference type="InterPro" id="IPR006498">
    <property type="entry name" value="Tail_tube"/>
</dbReference>
<dbReference type="Pfam" id="PF04985">
    <property type="entry name" value="Phage_tube"/>
    <property type="match status" value="1"/>
</dbReference>
<dbReference type="OrthoDB" id="3078668at2"/>
<dbReference type="EMBL" id="NOIH01000015">
    <property type="protein sequence ID" value="OYD53272.1"/>
    <property type="molecule type" value="Genomic_DNA"/>
</dbReference>